<keyword evidence="2 5" id="KW-0812">Transmembrane</keyword>
<dbReference type="PANTHER" id="PTHR31465">
    <property type="entry name" value="PROTEIN RTA1-RELATED"/>
    <property type="match status" value="1"/>
</dbReference>
<evidence type="ECO:0000313" key="7">
    <source>
        <dbReference type="Proteomes" id="UP000237481"/>
    </source>
</evidence>
<evidence type="ECO:0000256" key="5">
    <source>
        <dbReference type="SAM" id="Phobius"/>
    </source>
</evidence>
<protein>
    <submittedName>
        <fullName evidence="6">RTM1</fullName>
    </submittedName>
</protein>
<keyword evidence="7" id="KW-1185">Reference proteome</keyword>
<comment type="caution">
    <text evidence="6">The sequence shown here is derived from an EMBL/GenBank/DDBJ whole genome shotgun (WGS) entry which is preliminary data.</text>
</comment>
<dbReference type="AlphaFoldDB" id="A0A2S4KXN9"/>
<organism evidence="6 7">
    <name type="scientific">Tolypocladium paradoxum</name>
    <dbReference type="NCBI Taxonomy" id="94208"/>
    <lineage>
        <taxon>Eukaryota</taxon>
        <taxon>Fungi</taxon>
        <taxon>Dikarya</taxon>
        <taxon>Ascomycota</taxon>
        <taxon>Pezizomycotina</taxon>
        <taxon>Sordariomycetes</taxon>
        <taxon>Hypocreomycetidae</taxon>
        <taxon>Hypocreales</taxon>
        <taxon>Ophiocordycipitaceae</taxon>
        <taxon>Tolypocladium</taxon>
    </lineage>
</organism>
<evidence type="ECO:0000256" key="2">
    <source>
        <dbReference type="ARBA" id="ARBA00022692"/>
    </source>
</evidence>
<sequence length="117" mass="13100">MSSPDSLLDPVPGAEPTKGGYYLWRYPRRTDKFSLVRPLRLTEILVIGDVLSFDIQGSSVGFMVVQKPDLAKWVKRIVIIGLLVQVILFGLFCVIALVFYKRMRGGPTPDSFNNSIP</sequence>
<keyword evidence="4 5" id="KW-0472">Membrane</keyword>
<evidence type="ECO:0000313" key="6">
    <source>
        <dbReference type="EMBL" id="POR34958.1"/>
    </source>
</evidence>
<dbReference type="EMBL" id="PKSG01000479">
    <property type="protein sequence ID" value="POR34958.1"/>
    <property type="molecule type" value="Genomic_DNA"/>
</dbReference>
<dbReference type="PANTHER" id="PTHR31465:SF1">
    <property type="entry name" value="PROTEIN RTA1-RELATED"/>
    <property type="match status" value="1"/>
</dbReference>
<dbReference type="InterPro" id="IPR007568">
    <property type="entry name" value="RTA1"/>
</dbReference>
<dbReference type="STRING" id="94208.A0A2S4KXN9"/>
<reference evidence="6 7" key="1">
    <citation type="submission" date="2018-01" db="EMBL/GenBank/DDBJ databases">
        <title>Harnessing the power of phylogenomics to disentangle the directionality and signatures of interkingdom host jumping in the parasitic fungal genus Tolypocladium.</title>
        <authorList>
            <person name="Quandt C.A."/>
            <person name="Patterson W."/>
            <person name="Spatafora J.W."/>
        </authorList>
    </citation>
    <scope>NUCLEOTIDE SEQUENCE [LARGE SCALE GENOMIC DNA]</scope>
    <source>
        <strain evidence="6 7">NRBC 100945</strain>
    </source>
</reference>
<dbReference type="Proteomes" id="UP000237481">
    <property type="component" value="Unassembled WGS sequence"/>
</dbReference>
<feature type="transmembrane region" description="Helical" evidence="5">
    <location>
        <begin position="77"/>
        <end position="100"/>
    </location>
</feature>
<name>A0A2S4KXN9_9HYPO</name>
<dbReference type="Pfam" id="PF04479">
    <property type="entry name" value="RTA1"/>
    <property type="match status" value="1"/>
</dbReference>
<evidence type="ECO:0000256" key="1">
    <source>
        <dbReference type="ARBA" id="ARBA00004141"/>
    </source>
</evidence>
<gene>
    <name evidence="6" type="ORF">TPAR_04862</name>
</gene>
<evidence type="ECO:0000256" key="3">
    <source>
        <dbReference type="ARBA" id="ARBA00022989"/>
    </source>
</evidence>
<evidence type="ECO:0000256" key="4">
    <source>
        <dbReference type="ARBA" id="ARBA00023136"/>
    </source>
</evidence>
<dbReference type="GO" id="GO:0016020">
    <property type="term" value="C:membrane"/>
    <property type="evidence" value="ECO:0007669"/>
    <property type="project" value="UniProtKB-SubCell"/>
</dbReference>
<accession>A0A2S4KXN9</accession>
<keyword evidence="3 5" id="KW-1133">Transmembrane helix</keyword>
<comment type="subcellular location">
    <subcellularLocation>
        <location evidence="1">Membrane</location>
        <topology evidence="1">Multi-pass membrane protein</topology>
    </subcellularLocation>
</comment>
<proteinExistence type="predicted"/>